<accession>A0A8C0Z1S7</accession>
<dbReference type="OrthoDB" id="73348at2759"/>
<dbReference type="PANTHER" id="PTHR21213">
    <property type="entry name" value="GEO09665P1-RELATED"/>
    <property type="match status" value="1"/>
</dbReference>
<dbReference type="InterPro" id="IPR026939">
    <property type="entry name" value="ZNF706/At2g23090_sf"/>
</dbReference>
<dbReference type="Proteomes" id="UP000694542">
    <property type="component" value="Chromosome 24"/>
</dbReference>
<evidence type="ECO:0000256" key="1">
    <source>
        <dbReference type="ARBA" id="ARBA00004123"/>
    </source>
</evidence>
<dbReference type="Proteomes" id="UP000002254">
    <property type="component" value="Chromosome 24"/>
</dbReference>
<dbReference type="GO" id="GO:0005634">
    <property type="term" value="C:nucleus"/>
    <property type="evidence" value="ECO:0007669"/>
    <property type="project" value="UniProtKB-SubCell"/>
</dbReference>
<reference evidence="6" key="3">
    <citation type="submission" date="2025-05" db="UniProtKB">
        <authorList>
            <consortium name="Ensembl"/>
        </authorList>
    </citation>
    <scope>IDENTIFICATION</scope>
</reference>
<dbReference type="InterPro" id="IPR045230">
    <property type="entry name" value="MBS1/2-like"/>
</dbReference>
<comment type="subcellular location">
    <subcellularLocation>
        <location evidence="2">Cytoplasm</location>
    </subcellularLocation>
    <subcellularLocation>
        <location evidence="1">Nucleus</location>
    </subcellularLocation>
</comment>
<evidence type="ECO:0000256" key="3">
    <source>
        <dbReference type="ARBA" id="ARBA00022490"/>
    </source>
</evidence>
<evidence type="ECO:0000313" key="6">
    <source>
        <dbReference type="Ensembl" id="ENSCAFP00040030280.1"/>
    </source>
</evidence>
<reference evidence="5 7" key="1">
    <citation type="journal article" date="2005" name="Nature">
        <title>Genome sequence, comparative analysis and haplotype structure of the domestic dog.</title>
        <authorList>
            <consortium name="Broad Sequencing Platform"/>
            <person name="Lindblad-Toh K."/>
            <person name="Wade C.M."/>
            <person name="Mikkelsen T.S."/>
            <person name="Karlsson E.K."/>
            <person name="Jaffe D.B."/>
            <person name="Kamal M."/>
            <person name="Clamp M."/>
            <person name="Chang J.L."/>
            <person name="Kulbokas E.J. III"/>
            <person name="Zody M.C."/>
            <person name="Mauceli E."/>
            <person name="Xie X."/>
            <person name="Breen M."/>
            <person name="Wayne R.K."/>
            <person name="Ostrander E.A."/>
            <person name="Ponting C.P."/>
            <person name="Galibert F."/>
            <person name="Smith D.R."/>
            <person name="DeJong P.J."/>
            <person name="Kirkness E."/>
            <person name="Alvarez P."/>
            <person name="Biagi T."/>
            <person name="Brockman W."/>
            <person name="Butler J."/>
            <person name="Chin C.W."/>
            <person name="Cook A."/>
            <person name="Cuff J."/>
            <person name="Daly M.J."/>
            <person name="DeCaprio D."/>
            <person name="Gnerre S."/>
            <person name="Grabherr M."/>
            <person name="Kellis M."/>
            <person name="Kleber M."/>
            <person name="Bardeleben C."/>
            <person name="Goodstadt L."/>
            <person name="Heger A."/>
            <person name="Hitte C."/>
            <person name="Kim L."/>
            <person name="Koepfli K.P."/>
            <person name="Parker H.G."/>
            <person name="Pollinger J.P."/>
            <person name="Searle S.M."/>
            <person name="Sutter N.B."/>
            <person name="Thomas R."/>
            <person name="Webber C."/>
            <person name="Baldwin J."/>
            <person name="Abebe A."/>
            <person name="Abouelleil A."/>
            <person name="Aftuck L."/>
            <person name="Ait-Zahra M."/>
            <person name="Aldredge T."/>
            <person name="Allen N."/>
            <person name="An P."/>
            <person name="Anderson S."/>
            <person name="Antoine C."/>
            <person name="Arachchi H."/>
            <person name="Aslam A."/>
            <person name="Ayotte L."/>
            <person name="Bachantsang P."/>
            <person name="Barry A."/>
            <person name="Bayul T."/>
            <person name="Benamara M."/>
            <person name="Berlin A."/>
            <person name="Bessette D."/>
            <person name="Blitshteyn B."/>
            <person name="Bloom T."/>
            <person name="Blye J."/>
            <person name="Boguslavskiy L."/>
            <person name="Bonnet C."/>
            <person name="Boukhgalter B."/>
            <person name="Brown A."/>
            <person name="Cahill P."/>
            <person name="Calixte N."/>
            <person name="Camarata J."/>
            <person name="Cheshatsang Y."/>
            <person name="Chu J."/>
            <person name="Citroen M."/>
            <person name="Collymore A."/>
            <person name="Cooke P."/>
            <person name="Dawoe T."/>
            <person name="Daza R."/>
            <person name="Decktor K."/>
            <person name="DeGray S."/>
            <person name="Dhargay N."/>
            <person name="Dooley K."/>
            <person name="Dooley K."/>
            <person name="Dorje P."/>
            <person name="Dorjee K."/>
            <person name="Dorris L."/>
            <person name="Duffey N."/>
            <person name="Dupes A."/>
            <person name="Egbiremolen O."/>
            <person name="Elong R."/>
            <person name="Falk J."/>
            <person name="Farina A."/>
            <person name="Faro S."/>
            <person name="Ferguson D."/>
            <person name="Ferreira P."/>
            <person name="Fisher S."/>
            <person name="FitzGerald M."/>
            <person name="Foley K."/>
            <person name="Foley C."/>
            <person name="Franke A."/>
            <person name="Friedrich D."/>
            <person name="Gage D."/>
            <person name="Garber M."/>
            <person name="Gearin G."/>
            <person name="Giannoukos G."/>
            <person name="Goode T."/>
            <person name="Goyette A."/>
            <person name="Graham J."/>
            <person name="Grandbois E."/>
            <person name="Gyaltsen K."/>
            <person name="Hafez N."/>
            <person name="Hagopian D."/>
            <person name="Hagos B."/>
            <person name="Hall J."/>
            <person name="Healy C."/>
            <person name="Hegarty R."/>
            <person name="Honan T."/>
            <person name="Horn A."/>
            <person name="Houde N."/>
            <person name="Hughes L."/>
            <person name="Hunnicutt L."/>
            <person name="Husby M."/>
            <person name="Jester B."/>
            <person name="Jones C."/>
            <person name="Kamat A."/>
            <person name="Kanga B."/>
            <person name="Kells C."/>
            <person name="Khazanovich D."/>
            <person name="Kieu A.C."/>
            <person name="Kisner P."/>
            <person name="Kumar M."/>
            <person name="Lance K."/>
            <person name="Landers T."/>
            <person name="Lara M."/>
            <person name="Lee W."/>
            <person name="Leger J.P."/>
            <person name="Lennon N."/>
            <person name="Leuper L."/>
            <person name="LeVine S."/>
            <person name="Liu J."/>
            <person name="Liu X."/>
            <person name="Lokyitsang Y."/>
            <person name="Lokyitsang T."/>
            <person name="Lui A."/>
            <person name="Macdonald J."/>
            <person name="Major J."/>
            <person name="Marabella R."/>
            <person name="Maru K."/>
            <person name="Matthews C."/>
            <person name="McDonough S."/>
            <person name="Mehta T."/>
            <person name="Meldrim J."/>
            <person name="Melnikov A."/>
            <person name="Meneus L."/>
            <person name="Mihalev A."/>
            <person name="Mihova T."/>
            <person name="Miller K."/>
            <person name="Mittelman R."/>
            <person name="Mlenga V."/>
            <person name="Mulrain L."/>
            <person name="Munson G."/>
            <person name="Navidi A."/>
            <person name="Naylor J."/>
            <person name="Nguyen T."/>
            <person name="Nguyen N."/>
            <person name="Nguyen C."/>
            <person name="Nguyen T."/>
            <person name="Nicol R."/>
            <person name="Norbu N."/>
            <person name="Norbu C."/>
            <person name="Novod N."/>
            <person name="Nyima T."/>
            <person name="Olandt P."/>
            <person name="O'Neill B."/>
            <person name="O'Neill K."/>
            <person name="Osman S."/>
            <person name="Oyono L."/>
            <person name="Patti C."/>
            <person name="Perrin D."/>
            <person name="Phunkhang P."/>
            <person name="Pierre F."/>
            <person name="Priest M."/>
            <person name="Rachupka A."/>
            <person name="Raghuraman S."/>
            <person name="Rameau R."/>
            <person name="Ray V."/>
            <person name="Raymond C."/>
            <person name="Rege F."/>
            <person name="Rise C."/>
            <person name="Rogers J."/>
            <person name="Rogov P."/>
            <person name="Sahalie J."/>
            <person name="Settipalli S."/>
            <person name="Sharpe T."/>
            <person name="Shea T."/>
            <person name="Sheehan M."/>
            <person name="Sherpa N."/>
            <person name="Shi J."/>
            <person name="Shih D."/>
            <person name="Sloan J."/>
            <person name="Smith C."/>
            <person name="Sparrow T."/>
            <person name="Stalker J."/>
            <person name="Stange-Thomann N."/>
            <person name="Stavropoulos S."/>
            <person name="Stone C."/>
            <person name="Stone S."/>
            <person name="Sykes S."/>
            <person name="Tchuinga P."/>
            <person name="Tenzing P."/>
            <person name="Tesfaye S."/>
            <person name="Thoulutsang D."/>
            <person name="Thoulutsang Y."/>
            <person name="Topham K."/>
            <person name="Topping I."/>
            <person name="Tsamla T."/>
            <person name="Vassiliev H."/>
            <person name="Venkataraman V."/>
            <person name="Vo A."/>
            <person name="Wangchuk T."/>
            <person name="Wangdi T."/>
            <person name="Weiand M."/>
            <person name="Wilkinson J."/>
            <person name="Wilson A."/>
            <person name="Yadav S."/>
            <person name="Yang S."/>
            <person name="Yang X."/>
            <person name="Young G."/>
            <person name="Yu Q."/>
            <person name="Zainoun J."/>
            <person name="Zembek L."/>
            <person name="Zimmer A."/>
            <person name="Lander E.S."/>
        </authorList>
    </citation>
    <scope>NUCLEOTIDE SEQUENCE [LARGE SCALE GENOMIC DNA]</scope>
    <source>
        <strain evidence="5">Boxer</strain>
    </source>
</reference>
<organism evidence="6 8">
    <name type="scientific">Canis lupus familiaris</name>
    <name type="common">Dog</name>
    <name type="synonym">Canis familiaris</name>
    <dbReference type="NCBI Taxonomy" id="9615"/>
    <lineage>
        <taxon>Eukaryota</taxon>
        <taxon>Metazoa</taxon>
        <taxon>Chordata</taxon>
        <taxon>Craniata</taxon>
        <taxon>Vertebrata</taxon>
        <taxon>Euteleostomi</taxon>
        <taxon>Mammalia</taxon>
        <taxon>Eutheria</taxon>
        <taxon>Laurasiatheria</taxon>
        <taxon>Carnivora</taxon>
        <taxon>Caniformia</taxon>
        <taxon>Canidae</taxon>
        <taxon>Canis</taxon>
    </lineage>
</organism>
<evidence type="ECO:0000313" key="7">
    <source>
        <dbReference type="Proteomes" id="UP000002254"/>
    </source>
</evidence>
<dbReference type="Ensembl" id="ENSCAFT00000067509.2">
    <property type="protein sequence ID" value="ENSCAFP00000052398.1"/>
    <property type="gene ID" value="ENSCAFG00000041119.2"/>
</dbReference>
<dbReference type="Ensembl" id="ENSCAFT00040034776.1">
    <property type="protein sequence ID" value="ENSCAFP00040030280.1"/>
    <property type="gene ID" value="ENSCAFG00040018804.1"/>
</dbReference>
<dbReference type="Gene3D" id="4.10.1050.10">
    <property type="entry name" value="At2g23090-like"/>
    <property type="match status" value="1"/>
</dbReference>
<keyword evidence="4" id="KW-0539">Nucleus</keyword>
<dbReference type="SUPFAM" id="SSF118359">
    <property type="entry name" value="Expressed protein At2g23090/F21P24.15"/>
    <property type="match status" value="1"/>
</dbReference>
<keyword evidence="3" id="KW-0963">Cytoplasm</keyword>
<dbReference type="PANTHER" id="PTHR21213:SF0">
    <property type="entry name" value="ZINC FINGER PROTEIN 706"/>
    <property type="match status" value="1"/>
</dbReference>
<evidence type="ECO:0008006" key="9">
    <source>
        <dbReference type="Google" id="ProtNLM"/>
    </source>
</evidence>
<dbReference type="AlphaFoldDB" id="A0A8C0Z1S7"/>
<proteinExistence type="predicted"/>
<evidence type="ECO:0000313" key="8">
    <source>
        <dbReference type="Proteomes" id="UP000694542"/>
    </source>
</evidence>
<sequence>MWLLDSRRFSLSRKLRKKQAGQKKEERHDQKAAAKATFIYACTICRTRMPDAKTFQQHFECKHPKTPLGVDSID</sequence>
<name>A0A8C0Z1S7_CANLF</name>
<dbReference type="GO" id="GO:0005737">
    <property type="term" value="C:cytoplasm"/>
    <property type="evidence" value="ECO:0007669"/>
    <property type="project" value="UniProtKB-SubCell"/>
</dbReference>
<evidence type="ECO:0000256" key="2">
    <source>
        <dbReference type="ARBA" id="ARBA00004496"/>
    </source>
</evidence>
<evidence type="ECO:0000313" key="5">
    <source>
        <dbReference type="Ensembl" id="ENSCAFP00000052398.1"/>
    </source>
</evidence>
<protein>
    <recommendedName>
        <fullName evidence="9">Zinc finger protein 706</fullName>
    </recommendedName>
</protein>
<evidence type="ECO:0000256" key="4">
    <source>
        <dbReference type="ARBA" id="ARBA00023242"/>
    </source>
</evidence>
<reference evidence="6" key="2">
    <citation type="submission" date="2018-10" db="EMBL/GenBank/DDBJ databases">
        <title>De novo assembly of a Great Dane genome.</title>
        <authorList>
            <person name="Kidd J.M."/>
            <person name="Pendleton A.L."/>
            <person name="Shen F."/>
            <person name="Emery S."/>
        </authorList>
    </citation>
    <scope>NUCLEOTIDE SEQUENCE [LARGE SCALE GENOMIC DNA]</scope>
    <source>
        <strain evidence="6">Great Dane</strain>
    </source>
</reference>